<dbReference type="AlphaFoldDB" id="A0A5C7W9P7"/>
<comment type="caution">
    <text evidence="1">The sequence shown here is derived from an EMBL/GenBank/DDBJ whole genome shotgun (WGS) entry which is preliminary data.</text>
</comment>
<protein>
    <submittedName>
        <fullName evidence="1">Uncharacterized protein</fullName>
    </submittedName>
</protein>
<sequence>MSNTKTHFTQPLQFDKAILAARQEKARHEYMEGFYQHNTRQWQHPATEVVEAHSLDALVDLMCEKALQGQQRYKQLQVATSPMGFSFAYVFKPQEAIEADLKALFEKVEADYNQELQDDLEAKRQILISQMVAQEKLKEEKKLQEKEKKILDQATADADAYIQSLMKEVK</sequence>
<dbReference type="EMBL" id="SSFO01000090">
    <property type="protein sequence ID" value="TXI33843.1"/>
    <property type="molecule type" value="Genomic_DNA"/>
</dbReference>
<evidence type="ECO:0000313" key="1">
    <source>
        <dbReference type="EMBL" id="TXI33843.1"/>
    </source>
</evidence>
<name>A0A5C7W9P7_AQUAC</name>
<dbReference type="Proteomes" id="UP000321110">
    <property type="component" value="Unassembled WGS sequence"/>
</dbReference>
<evidence type="ECO:0000313" key="2">
    <source>
        <dbReference type="Proteomes" id="UP000321110"/>
    </source>
</evidence>
<proteinExistence type="predicted"/>
<accession>A0A5C7W9P7</accession>
<organism evidence="1 2">
    <name type="scientific">Aquipseudomonas alcaligenes</name>
    <name type="common">Pseudomonas alcaligenes</name>
    <dbReference type="NCBI Taxonomy" id="43263"/>
    <lineage>
        <taxon>Bacteria</taxon>
        <taxon>Pseudomonadati</taxon>
        <taxon>Pseudomonadota</taxon>
        <taxon>Gammaproteobacteria</taxon>
        <taxon>Pseudomonadales</taxon>
        <taxon>Pseudomonadaceae</taxon>
        <taxon>Aquipseudomonas</taxon>
    </lineage>
</organism>
<gene>
    <name evidence="1" type="ORF">E6Q69_05495</name>
</gene>
<reference evidence="1 2" key="1">
    <citation type="submission" date="2018-09" db="EMBL/GenBank/DDBJ databases">
        <title>Metagenome Assembled Genomes from an Advanced Water Purification Facility.</title>
        <authorList>
            <person name="Stamps B.W."/>
            <person name="Spear J.R."/>
        </authorList>
    </citation>
    <scope>NUCLEOTIDE SEQUENCE [LARGE SCALE GENOMIC DNA]</scope>
    <source>
        <strain evidence="1">Bin_52_1</strain>
    </source>
</reference>